<dbReference type="KEGG" id="samy:DB32_001729"/>
<evidence type="ECO:0008006" key="3">
    <source>
        <dbReference type="Google" id="ProtNLM"/>
    </source>
</evidence>
<gene>
    <name evidence="1" type="ORF">DB32_001729</name>
</gene>
<accession>A0A0F6W0V7</accession>
<evidence type="ECO:0000313" key="1">
    <source>
        <dbReference type="EMBL" id="AKF04580.1"/>
    </source>
</evidence>
<reference evidence="1 2" key="1">
    <citation type="submission" date="2015-03" db="EMBL/GenBank/DDBJ databases">
        <title>Genome assembly of Sandaracinus amylolyticus DSM 53668.</title>
        <authorList>
            <person name="Sharma G."/>
            <person name="Subramanian S."/>
        </authorList>
    </citation>
    <scope>NUCLEOTIDE SEQUENCE [LARGE SCALE GENOMIC DNA]</scope>
    <source>
        <strain evidence="1 2">DSM 53668</strain>
    </source>
</reference>
<dbReference type="AlphaFoldDB" id="A0A0F6W0V7"/>
<proteinExistence type="predicted"/>
<sequence length="169" mass="18712">MIGLGAAVVVALASRKPSSFRIERKKLIAAKPDVIFPKLEDLHRWTEWSPWEKLDPALQRTYGGSERGVGATYAWKGNNKAGEGRMEIVESQPSERVALKLQFIKPFPATNTTVFTLTPSGEGTEVSWTMEGENTFMGKLFSVFADMDAMIGKDFDEGLANLERAATNR</sequence>
<dbReference type="Proteomes" id="UP000034883">
    <property type="component" value="Chromosome"/>
</dbReference>
<dbReference type="SUPFAM" id="SSF55961">
    <property type="entry name" value="Bet v1-like"/>
    <property type="match status" value="1"/>
</dbReference>
<dbReference type="STRING" id="927083.DB32_001729"/>
<organism evidence="1 2">
    <name type="scientific">Sandaracinus amylolyticus</name>
    <dbReference type="NCBI Taxonomy" id="927083"/>
    <lineage>
        <taxon>Bacteria</taxon>
        <taxon>Pseudomonadati</taxon>
        <taxon>Myxococcota</taxon>
        <taxon>Polyangia</taxon>
        <taxon>Polyangiales</taxon>
        <taxon>Sandaracinaceae</taxon>
        <taxon>Sandaracinus</taxon>
    </lineage>
</organism>
<keyword evidence="2" id="KW-1185">Reference proteome</keyword>
<name>A0A0F6W0V7_9BACT</name>
<evidence type="ECO:0000313" key="2">
    <source>
        <dbReference type="Proteomes" id="UP000034883"/>
    </source>
</evidence>
<dbReference type="InterPro" id="IPR019587">
    <property type="entry name" value="Polyketide_cyclase/dehydratase"/>
</dbReference>
<dbReference type="InterPro" id="IPR023393">
    <property type="entry name" value="START-like_dom_sf"/>
</dbReference>
<dbReference type="Pfam" id="PF10604">
    <property type="entry name" value="Polyketide_cyc2"/>
    <property type="match status" value="1"/>
</dbReference>
<dbReference type="EMBL" id="CP011125">
    <property type="protein sequence ID" value="AKF04580.1"/>
    <property type="molecule type" value="Genomic_DNA"/>
</dbReference>
<dbReference type="Gene3D" id="3.30.530.20">
    <property type="match status" value="1"/>
</dbReference>
<protein>
    <recommendedName>
        <fullName evidence="3">Polyketide cyclase</fullName>
    </recommendedName>
</protein>
<dbReference type="CDD" id="cd07818">
    <property type="entry name" value="SRPBCC_1"/>
    <property type="match status" value="1"/>
</dbReference>